<organism evidence="7 8">
    <name type="scientific">Lancefieldella rimae</name>
    <dbReference type="NCBI Taxonomy" id="1383"/>
    <lineage>
        <taxon>Bacteria</taxon>
        <taxon>Bacillati</taxon>
        <taxon>Actinomycetota</taxon>
        <taxon>Coriobacteriia</taxon>
        <taxon>Coriobacteriales</taxon>
        <taxon>Atopobiaceae</taxon>
        <taxon>Lancefieldella</taxon>
    </lineage>
</organism>
<keyword evidence="1 3" id="KW-0210">Decarboxylase</keyword>
<feature type="region of interest" description="Phosphopantothenate--cysteine ligase" evidence="3">
    <location>
        <begin position="201"/>
        <end position="410"/>
    </location>
</feature>
<dbReference type="Pfam" id="PF04127">
    <property type="entry name" value="DFP"/>
    <property type="match status" value="1"/>
</dbReference>
<protein>
    <recommendedName>
        <fullName evidence="3">Coenzyme A biosynthesis bifunctional protein CoaBC</fullName>
    </recommendedName>
    <alternativeName>
        <fullName evidence="3">DNA/pantothenate metabolism flavoprotein</fullName>
    </alternativeName>
    <alternativeName>
        <fullName evidence="3">Phosphopantothenoylcysteine synthetase/decarboxylase</fullName>
        <shortName evidence="3">PPCS-PPCDC</shortName>
    </alternativeName>
    <domain>
        <recommendedName>
            <fullName evidence="3">Phosphopantothenoylcysteine decarboxylase</fullName>
            <shortName evidence="3">PPC decarboxylase</shortName>
            <shortName evidence="3">PPC-DC</shortName>
            <ecNumber evidence="3">4.1.1.36</ecNumber>
        </recommendedName>
        <alternativeName>
            <fullName evidence="3">CoaC</fullName>
        </alternativeName>
    </domain>
    <domain>
        <recommendedName>
            <fullName evidence="3">Phosphopantothenate--cysteine ligase</fullName>
            <ecNumber evidence="3">6.3.2.5</ecNumber>
        </recommendedName>
        <alternativeName>
            <fullName evidence="3">CoaB</fullName>
        </alternativeName>
        <alternativeName>
            <fullName evidence="3">Phosphopantothenoylcysteine synthetase</fullName>
            <shortName evidence="3">PPC synthetase</shortName>
            <shortName evidence="3">PPC-S</shortName>
        </alternativeName>
    </domain>
</protein>
<dbReference type="InterPro" id="IPR003382">
    <property type="entry name" value="Flavoprotein"/>
</dbReference>
<dbReference type="Pfam" id="PF02441">
    <property type="entry name" value="Flavoprotein"/>
    <property type="match status" value="1"/>
</dbReference>
<comment type="cofactor">
    <cofactor evidence="3">
        <name>Mg(2+)</name>
        <dbReference type="ChEBI" id="CHEBI:18420"/>
    </cofactor>
</comment>
<dbReference type="PANTHER" id="PTHR14359:SF6">
    <property type="entry name" value="PHOSPHOPANTOTHENOYLCYSTEINE DECARBOXYLASE"/>
    <property type="match status" value="1"/>
</dbReference>
<dbReference type="GO" id="GO:0015937">
    <property type="term" value="P:coenzyme A biosynthetic process"/>
    <property type="evidence" value="ECO:0007669"/>
    <property type="project" value="UniProtKB-UniRule"/>
</dbReference>
<name>A0A930W2S5_9ACTN</name>
<dbReference type="EC" id="6.3.2.5" evidence="3"/>
<evidence type="ECO:0000313" key="8">
    <source>
        <dbReference type="Proteomes" id="UP000698335"/>
    </source>
</evidence>
<keyword evidence="3 4" id="KW-0288">FMN</keyword>
<proteinExistence type="inferred from homology"/>
<dbReference type="InterPro" id="IPR007085">
    <property type="entry name" value="DNA/pantothenate-metab_flavo_C"/>
</dbReference>
<feature type="binding site" evidence="3">
    <location>
        <position position="299"/>
    </location>
    <ligand>
        <name>CTP</name>
        <dbReference type="ChEBI" id="CHEBI:37563"/>
    </ligand>
</feature>
<dbReference type="GO" id="GO:0010181">
    <property type="term" value="F:FMN binding"/>
    <property type="evidence" value="ECO:0007669"/>
    <property type="project" value="UniProtKB-UniRule"/>
</dbReference>
<dbReference type="InterPro" id="IPR005252">
    <property type="entry name" value="CoaBC"/>
</dbReference>
<dbReference type="GO" id="GO:0004632">
    <property type="term" value="F:phosphopantothenate--cysteine ligase activity"/>
    <property type="evidence" value="ECO:0007669"/>
    <property type="project" value="UniProtKB-UniRule"/>
</dbReference>
<keyword evidence="3" id="KW-0460">Magnesium</keyword>
<feature type="binding site" evidence="3">
    <location>
        <position position="352"/>
    </location>
    <ligand>
        <name>CTP</name>
        <dbReference type="ChEBI" id="CHEBI:37563"/>
    </ligand>
</feature>
<dbReference type="GO" id="GO:0004633">
    <property type="term" value="F:phosphopantothenoylcysteine decarboxylase activity"/>
    <property type="evidence" value="ECO:0007669"/>
    <property type="project" value="UniProtKB-UniRule"/>
</dbReference>
<dbReference type="GO" id="GO:0046872">
    <property type="term" value="F:metal ion binding"/>
    <property type="evidence" value="ECO:0007669"/>
    <property type="project" value="UniProtKB-KW"/>
</dbReference>
<evidence type="ECO:0000256" key="2">
    <source>
        <dbReference type="ARBA" id="ARBA00023239"/>
    </source>
</evidence>
<evidence type="ECO:0000259" key="5">
    <source>
        <dbReference type="Pfam" id="PF02441"/>
    </source>
</evidence>
<comment type="pathway">
    <text evidence="3 4">Cofactor biosynthesis; coenzyme A biosynthesis; CoA from (R)-pantothenate: step 3/5.</text>
</comment>
<feature type="binding site" evidence="3">
    <location>
        <position position="289"/>
    </location>
    <ligand>
        <name>CTP</name>
        <dbReference type="ChEBI" id="CHEBI:37563"/>
    </ligand>
</feature>
<dbReference type="SUPFAM" id="SSF52507">
    <property type="entry name" value="Homo-oligomeric flavin-containing Cys decarboxylases, HFCD"/>
    <property type="match status" value="1"/>
</dbReference>
<evidence type="ECO:0000256" key="4">
    <source>
        <dbReference type="RuleBase" id="RU364078"/>
    </source>
</evidence>
<feature type="binding site" evidence="3">
    <location>
        <position position="348"/>
    </location>
    <ligand>
        <name>CTP</name>
        <dbReference type="ChEBI" id="CHEBI:37563"/>
    </ligand>
</feature>
<comment type="caution">
    <text evidence="3">Lacks conserved residue(s) required for the propagation of feature annotation.</text>
</comment>
<dbReference type="HAMAP" id="MF_02225">
    <property type="entry name" value="CoaBC"/>
    <property type="match status" value="1"/>
</dbReference>
<comment type="catalytic activity">
    <reaction evidence="3 4">
        <text>N-[(R)-4-phosphopantothenoyl]-L-cysteine + H(+) = (R)-4'-phosphopantetheine + CO2</text>
        <dbReference type="Rhea" id="RHEA:16793"/>
        <dbReference type="ChEBI" id="CHEBI:15378"/>
        <dbReference type="ChEBI" id="CHEBI:16526"/>
        <dbReference type="ChEBI" id="CHEBI:59458"/>
        <dbReference type="ChEBI" id="CHEBI:61723"/>
        <dbReference type="EC" id="4.1.1.36"/>
    </reaction>
</comment>
<feature type="domain" description="DNA/pantothenate metabolism flavoprotein C-terminal" evidence="6">
    <location>
        <begin position="196"/>
        <end position="405"/>
    </location>
</feature>
<evidence type="ECO:0000256" key="1">
    <source>
        <dbReference type="ARBA" id="ARBA00022793"/>
    </source>
</evidence>
<keyword evidence="3" id="KW-0479">Metal-binding</keyword>
<evidence type="ECO:0000313" key="7">
    <source>
        <dbReference type="EMBL" id="MBF4807392.1"/>
    </source>
</evidence>
<dbReference type="PANTHER" id="PTHR14359">
    <property type="entry name" value="HOMO-OLIGOMERIC FLAVIN CONTAINING CYS DECARBOXYLASE FAMILY"/>
    <property type="match status" value="1"/>
</dbReference>
<dbReference type="NCBIfam" id="TIGR00521">
    <property type="entry name" value="coaBC_dfp"/>
    <property type="match status" value="1"/>
</dbReference>
<comment type="catalytic activity">
    <reaction evidence="3 4">
        <text>(R)-4'-phosphopantothenate + L-cysteine + CTP = N-[(R)-4-phosphopantothenoyl]-L-cysteine + CMP + diphosphate + H(+)</text>
        <dbReference type="Rhea" id="RHEA:19397"/>
        <dbReference type="ChEBI" id="CHEBI:10986"/>
        <dbReference type="ChEBI" id="CHEBI:15378"/>
        <dbReference type="ChEBI" id="CHEBI:33019"/>
        <dbReference type="ChEBI" id="CHEBI:35235"/>
        <dbReference type="ChEBI" id="CHEBI:37563"/>
        <dbReference type="ChEBI" id="CHEBI:59458"/>
        <dbReference type="ChEBI" id="CHEBI:60377"/>
        <dbReference type="EC" id="6.3.2.5"/>
    </reaction>
</comment>
<comment type="function">
    <text evidence="4">Catalyzes two steps in the biosynthesis of coenzyme A. In the first step cysteine is conjugated to 4'-phosphopantothenate to form 4-phosphopantothenoylcysteine, in the latter compound is decarboxylated to form 4'-phosphopantotheine.</text>
</comment>
<comment type="cofactor">
    <cofactor evidence="3">
        <name>FMN</name>
        <dbReference type="ChEBI" id="CHEBI:58210"/>
    </cofactor>
    <text evidence="3">Binds 1 FMN per subunit.</text>
</comment>
<keyword evidence="2 3" id="KW-0456">Lyase</keyword>
<feature type="domain" description="Flavoprotein" evidence="5">
    <location>
        <begin position="9"/>
        <end position="180"/>
    </location>
</feature>
<dbReference type="AlphaFoldDB" id="A0A930W2S5"/>
<dbReference type="SUPFAM" id="SSF102645">
    <property type="entry name" value="CoaB-like"/>
    <property type="match status" value="1"/>
</dbReference>
<dbReference type="EMBL" id="JABZGW010000039">
    <property type="protein sequence ID" value="MBF4807392.1"/>
    <property type="molecule type" value="Genomic_DNA"/>
</dbReference>
<dbReference type="GO" id="GO:0015941">
    <property type="term" value="P:pantothenate catabolic process"/>
    <property type="evidence" value="ECO:0007669"/>
    <property type="project" value="InterPro"/>
</dbReference>
<gene>
    <name evidence="3 7" type="primary">coaBC</name>
    <name evidence="7" type="ORF">HXK26_01660</name>
</gene>
<comment type="pathway">
    <text evidence="3 4">Cofactor biosynthesis; coenzyme A biosynthesis; CoA from (R)-pantothenate: step 2/5.</text>
</comment>
<comment type="caution">
    <text evidence="7">The sequence shown here is derived from an EMBL/GenBank/DDBJ whole genome shotgun (WGS) entry which is preliminary data.</text>
</comment>
<dbReference type="Gene3D" id="3.40.50.10300">
    <property type="entry name" value="CoaB-like"/>
    <property type="match status" value="1"/>
</dbReference>
<dbReference type="InterPro" id="IPR036551">
    <property type="entry name" value="Flavin_trans-like"/>
</dbReference>
<feature type="region of interest" description="Phosphopantothenoylcysteine decarboxylase" evidence="3">
    <location>
        <begin position="1"/>
        <end position="200"/>
    </location>
</feature>
<accession>A0A930W2S5</accession>
<dbReference type="GO" id="GO:0071513">
    <property type="term" value="C:phosphopantothenoylcysteine decarboxylase complex"/>
    <property type="evidence" value="ECO:0007669"/>
    <property type="project" value="TreeGrafter"/>
</dbReference>
<dbReference type="InterPro" id="IPR035929">
    <property type="entry name" value="CoaB-like_sf"/>
</dbReference>
<comment type="similarity">
    <text evidence="3 4">In the N-terminal section; belongs to the HFCD (homo-oligomeric flavin containing Cys decarboxylase) superfamily.</text>
</comment>
<dbReference type="Proteomes" id="UP000698335">
    <property type="component" value="Unassembled WGS sequence"/>
</dbReference>
<keyword evidence="3" id="KW-0511">Multifunctional enzyme</keyword>
<evidence type="ECO:0000259" key="6">
    <source>
        <dbReference type="Pfam" id="PF04127"/>
    </source>
</evidence>
<comment type="function">
    <text evidence="3">Catalyzes two sequential steps in the biosynthesis of coenzyme A. In the first step cysteine is conjugated to 4'-phosphopantothenate to form 4-phosphopantothenoylcysteine. In the second step the latter compound is decarboxylated to form 4'-phosphopantotheine.</text>
</comment>
<comment type="similarity">
    <text evidence="3 4">In the C-terminal section; belongs to the PPC synthetase family.</text>
</comment>
<dbReference type="Gene3D" id="3.40.50.1950">
    <property type="entry name" value="Flavin prenyltransferase-like"/>
    <property type="match status" value="1"/>
</dbReference>
<reference evidence="7" key="1">
    <citation type="submission" date="2020-04" db="EMBL/GenBank/DDBJ databases">
        <title>Deep metagenomics examines the oral microbiome during advanced dental caries in children, revealing novel taxa and co-occurrences with host molecules.</title>
        <authorList>
            <person name="Baker J.L."/>
            <person name="Morton J.T."/>
            <person name="Dinis M."/>
            <person name="Alvarez R."/>
            <person name="Tran N.C."/>
            <person name="Knight R."/>
            <person name="Edlund A."/>
        </authorList>
    </citation>
    <scope>NUCLEOTIDE SEQUENCE</scope>
    <source>
        <strain evidence="7">JCVI_38_bin.5</strain>
    </source>
</reference>
<keyword evidence="3 4" id="KW-0436">Ligase</keyword>
<feature type="active site" description="Proton donor" evidence="3">
    <location>
        <position position="160"/>
    </location>
</feature>
<evidence type="ECO:0000256" key="3">
    <source>
        <dbReference type="HAMAP-Rule" id="MF_02225"/>
    </source>
</evidence>
<feature type="binding site" evidence="3">
    <location>
        <position position="334"/>
    </location>
    <ligand>
        <name>CTP</name>
        <dbReference type="ChEBI" id="CHEBI:37563"/>
    </ligand>
</feature>
<keyword evidence="3 4" id="KW-0285">Flavoprotein</keyword>
<sequence length="410" mass="43297">MIRATSGQKKIALAVTGGIAAYKAVEVLRALQRGDCDVRVIMTTDAQKFVGVTTFRTLSQHPVLTDLYDYSESPTPHVDIADWADLFLVVPATANVIAKISAGIGDDALTSALLAAHTPVLIAPAMNTHMWNNPATQANVHSLTCRGYRFVSPQSGLLACGYTGNGKLAEVDEIVSAACKLLDQSFQGASQKAQDLAGQRLLITAGPTHEAIDPVRFLANASTGKLGFTVAAEAARRGADVVLVAGPVSLETPCGVRRVDVISADQMLEAAETAFKSVDAAILTAAVADYTPVMCADHKLKKEHEPLVEIKLKETADILATLSAQKGNRIVVGFAAETNNLLQNAQAKLERKGADMIVANDVSRADSTFGADTDRVAFVSKTGIEQLETLPLAAVANAVLDKTVQLLKAR</sequence>
<dbReference type="EC" id="4.1.1.36" evidence="3"/>